<evidence type="ECO:0000256" key="1">
    <source>
        <dbReference type="ARBA" id="ARBA00004123"/>
    </source>
</evidence>
<keyword evidence="4" id="KW-0539">Nucleus</keyword>
<dbReference type="GO" id="GO:0006364">
    <property type="term" value="P:rRNA processing"/>
    <property type="evidence" value="ECO:0007669"/>
    <property type="project" value="UniProtKB-KW"/>
</dbReference>
<comment type="subcellular location">
    <subcellularLocation>
        <location evidence="1">Nucleus</location>
    </subcellularLocation>
</comment>
<evidence type="ECO:0000313" key="7">
    <source>
        <dbReference type="Proteomes" id="UP001604277"/>
    </source>
</evidence>
<comment type="caution">
    <text evidence="6">The sequence shown here is derived from an EMBL/GenBank/DDBJ whole genome shotgun (WGS) entry which is preliminary data.</text>
</comment>
<proteinExistence type="inferred from homology"/>
<accession>A0ABD1X7S1</accession>
<dbReference type="PANTHER" id="PTHR13026:SF0">
    <property type="entry name" value="RIBOSOMAL RNA PROCESSING 1B"/>
    <property type="match status" value="1"/>
</dbReference>
<evidence type="ECO:0000256" key="2">
    <source>
        <dbReference type="ARBA" id="ARBA00006374"/>
    </source>
</evidence>
<dbReference type="InterPro" id="IPR010301">
    <property type="entry name" value="RRP1"/>
</dbReference>
<evidence type="ECO:0000256" key="3">
    <source>
        <dbReference type="ARBA" id="ARBA00022552"/>
    </source>
</evidence>
<dbReference type="Proteomes" id="UP001604277">
    <property type="component" value="Unassembled WGS sequence"/>
</dbReference>
<comment type="similarity">
    <text evidence="2">Belongs to the RRP1 family.</text>
</comment>
<protein>
    <submittedName>
        <fullName evidence="6">Ribosomal RNA proCES</fullName>
    </submittedName>
</protein>
<dbReference type="Pfam" id="PF05997">
    <property type="entry name" value="Nop52"/>
    <property type="match status" value="1"/>
</dbReference>
<evidence type="ECO:0000256" key="4">
    <source>
        <dbReference type="ARBA" id="ARBA00023242"/>
    </source>
</evidence>
<organism evidence="6 7">
    <name type="scientific">Forsythia ovata</name>
    <dbReference type="NCBI Taxonomy" id="205694"/>
    <lineage>
        <taxon>Eukaryota</taxon>
        <taxon>Viridiplantae</taxon>
        <taxon>Streptophyta</taxon>
        <taxon>Embryophyta</taxon>
        <taxon>Tracheophyta</taxon>
        <taxon>Spermatophyta</taxon>
        <taxon>Magnoliopsida</taxon>
        <taxon>eudicotyledons</taxon>
        <taxon>Gunneridae</taxon>
        <taxon>Pentapetalae</taxon>
        <taxon>asterids</taxon>
        <taxon>lamiids</taxon>
        <taxon>Lamiales</taxon>
        <taxon>Oleaceae</taxon>
        <taxon>Forsythieae</taxon>
        <taxon>Forsythia</taxon>
    </lineage>
</organism>
<dbReference type="GO" id="GO:0005634">
    <property type="term" value="C:nucleus"/>
    <property type="evidence" value="ECO:0007669"/>
    <property type="project" value="UniProtKB-SubCell"/>
</dbReference>
<evidence type="ECO:0000313" key="6">
    <source>
        <dbReference type="EMBL" id="KAL2557710.1"/>
    </source>
</evidence>
<dbReference type="AlphaFoldDB" id="A0ABD1X7S1"/>
<feature type="region of interest" description="Disordered" evidence="5">
    <location>
        <begin position="171"/>
        <end position="194"/>
    </location>
</feature>
<gene>
    <name evidence="6" type="ORF">Fot_02449</name>
</gene>
<name>A0ABD1X7S1_9LAMI</name>
<dbReference type="PANTHER" id="PTHR13026">
    <property type="entry name" value="NNP-1 PROTEIN NOVEL NUCLEAR PROTEIN 1 NOP52"/>
    <property type="match status" value="1"/>
</dbReference>
<evidence type="ECO:0000256" key="5">
    <source>
        <dbReference type="SAM" id="MobiDB-lite"/>
    </source>
</evidence>
<keyword evidence="7" id="KW-1185">Reference proteome</keyword>
<feature type="compositionally biased region" description="Basic and acidic residues" evidence="5">
    <location>
        <begin position="171"/>
        <end position="180"/>
    </location>
</feature>
<dbReference type="EMBL" id="JBFOLJ010000001">
    <property type="protein sequence ID" value="KAL2557710.1"/>
    <property type="molecule type" value="Genomic_DNA"/>
</dbReference>
<keyword evidence="3" id="KW-0698">rRNA processing</keyword>
<reference evidence="7" key="1">
    <citation type="submission" date="2024-07" db="EMBL/GenBank/DDBJ databases">
        <title>Two chromosome-level genome assemblies of Korean endemic species Abeliophyllum distichum and Forsythia ovata (Oleaceae).</title>
        <authorList>
            <person name="Jang H."/>
        </authorList>
    </citation>
    <scope>NUCLEOTIDE SEQUENCE [LARGE SCALE GENOMIC DNA]</scope>
</reference>
<sequence length="227" mass="25549">MGVLENDGFMADGKLQGNGDNYHIVSVFLEDLKEVGFPVRNKVVDVIFGPFFGVLKKSDDRILVGKVASCVFDELLKMGWELLGKKKMGWNARSYEVGSSVECFQENKKVVFGLHEEFLKLEKDLESCGYEIVVPKYNEAFDGSGDDEEVPQLIAIDNNTSDGECASTAAKKAENVHDDKNESDDESLKKSKRAKKCWMWRCRSNSGSGRITESVTQFTLARWREHD</sequence>